<keyword evidence="1" id="KW-0547">Nucleotide-binding</keyword>
<accession>A0A382RNY4</accession>
<feature type="non-terminal residue" evidence="6">
    <location>
        <position position="1"/>
    </location>
</feature>
<evidence type="ECO:0000256" key="4">
    <source>
        <dbReference type="ARBA" id="ARBA00022840"/>
    </source>
</evidence>
<dbReference type="GO" id="GO:0003678">
    <property type="term" value="F:DNA helicase activity"/>
    <property type="evidence" value="ECO:0007669"/>
    <property type="project" value="InterPro"/>
</dbReference>
<dbReference type="InterPro" id="IPR027417">
    <property type="entry name" value="P-loop_NTPase"/>
</dbReference>
<gene>
    <name evidence="6" type="ORF">METZ01_LOCUS351532</name>
</gene>
<evidence type="ECO:0000256" key="1">
    <source>
        <dbReference type="ARBA" id="ARBA00022741"/>
    </source>
</evidence>
<dbReference type="GO" id="GO:0016787">
    <property type="term" value="F:hydrolase activity"/>
    <property type="evidence" value="ECO:0007669"/>
    <property type="project" value="UniProtKB-KW"/>
</dbReference>
<evidence type="ECO:0000259" key="5">
    <source>
        <dbReference type="PROSITE" id="PS51198"/>
    </source>
</evidence>
<feature type="domain" description="UvrD-like helicase ATP-binding" evidence="5">
    <location>
        <begin position="9"/>
        <end position="211"/>
    </location>
</feature>
<dbReference type="PANTHER" id="PTHR11070">
    <property type="entry name" value="UVRD / RECB / PCRA DNA HELICASE FAMILY MEMBER"/>
    <property type="match status" value="1"/>
</dbReference>
<dbReference type="EMBL" id="UINC01122705">
    <property type="protein sequence ID" value="SVC98678.1"/>
    <property type="molecule type" value="Genomic_DNA"/>
</dbReference>
<name>A0A382RNY4_9ZZZZ</name>
<dbReference type="PROSITE" id="PS51198">
    <property type="entry name" value="UVRD_HELICASE_ATP_BIND"/>
    <property type="match status" value="1"/>
</dbReference>
<evidence type="ECO:0000256" key="3">
    <source>
        <dbReference type="ARBA" id="ARBA00022806"/>
    </source>
</evidence>
<dbReference type="Pfam" id="PF00580">
    <property type="entry name" value="UvrD-helicase"/>
    <property type="match status" value="1"/>
</dbReference>
<keyword evidence="4" id="KW-0067">ATP-binding</keyword>
<dbReference type="GO" id="GO:0005524">
    <property type="term" value="F:ATP binding"/>
    <property type="evidence" value="ECO:0007669"/>
    <property type="project" value="UniProtKB-KW"/>
</dbReference>
<dbReference type="CDD" id="cd17932">
    <property type="entry name" value="DEXQc_UvrD"/>
    <property type="match status" value="1"/>
</dbReference>
<organism evidence="6">
    <name type="scientific">marine metagenome</name>
    <dbReference type="NCBI Taxonomy" id="408172"/>
    <lineage>
        <taxon>unclassified sequences</taxon>
        <taxon>metagenomes</taxon>
        <taxon>ecological metagenomes</taxon>
    </lineage>
</organism>
<keyword evidence="3" id="KW-0347">Helicase</keyword>
<sequence length="211" mass="24265">VNYTHGERFRATSDQTVAICHDPAPLMILAGAGTGKTTTLLYRFIYLIENLRIKPKNILAITYTERAARELTDRLVKKIGAQVRDSTITTFHSFCYGLIKDFALSDNKLQLIEESEAVYLILNNFDKLRPYYSEEFPLNPHKAVGKAIHFINRCRDEMLAPVDLNIKSLNNSLLSSEEKNQLRDIQKIYEFYQDIKQQLGLVDYGDMIFHA</sequence>
<feature type="non-terminal residue" evidence="6">
    <location>
        <position position="211"/>
    </location>
</feature>
<dbReference type="Gene3D" id="3.40.50.300">
    <property type="entry name" value="P-loop containing nucleotide triphosphate hydrolases"/>
    <property type="match status" value="1"/>
</dbReference>
<reference evidence="6" key="1">
    <citation type="submission" date="2018-05" db="EMBL/GenBank/DDBJ databases">
        <authorList>
            <person name="Lanie J.A."/>
            <person name="Ng W.-L."/>
            <person name="Kazmierczak K.M."/>
            <person name="Andrzejewski T.M."/>
            <person name="Davidsen T.M."/>
            <person name="Wayne K.J."/>
            <person name="Tettelin H."/>
            <person name="Glass J.I."/>
            <person name="Rusch D."/>
            <person name="Podicherti R."/>
            <person name="Tsui H.-C.T."/>
            <person name="Winkler M.E."/>
        </authorList>
    </citation>
    <scope>NUCLEOTIDE SEQUENCE</scope>
</reference>
<protein>
    <recommendedName>
        <fullName evidence="5">UvrD-like helicase ATP-binding domain-containing protein</fullName>
    </recommendedName>
</protein>
<dbReference type="InterPro" id="IPR013986">
    <property type="entry name" value="DExx_box_DNA_helicase_dom_sf"/>
</dbReference>
<proteinExistence type="predicted"/>
<evidence type="ECO:0000313" key="6">
    <source>
        <dbReference type="EMBL" id="SVC98678.1"/>
    </source>
</evidence>
<evidence type="ECO:0000256" key="2">
    <source>
        <dbReference type="ARBA" id="ARBA00022801"/>
    </source>
</evidence>
<keyword evidence="2" id="KW-0378">Hydrolase</keyword>
<dbReference type="Gene3D" id="1.10.10.160">
    <property type="match status" value="1"/>
</dbReference>
<dbReference type="InterPro" id="IPR014016">
    <property type="entry name" value="UvrD-like_ATP-bd"/>
</dbReference>
<dbReference type="InterPro" id="IPR000212">
    <property type="entry name" value="DNA_helicase_UvrD/REP"/>
</dbReference>
<dbReference type="GO" id="GO:0003677">
    <property type="term" value="F:DNA binding"/>
    <property type="evidence" value="ECO:0007669"/>
    <property type="project" value="InterPro"/>
</dbReference>
<dbReference type="AlphaFoldDB" id="A0A382RNY4"/>
<dbReference type="SUPFAM" id="SSF52540">
    <property type="entry name" value="P-loop containing nucleoside triphosphate hydrolases"/>
    <property type="match status" value="1"/>
</dbReference>